<gene>
    <name evidence="1" type="ORF">GCM10022399_42080</name>
</gene>
<accession>A0ABP7EMT1</accession>
<evidence type="ECO:0000313" key="2">
    <source>
        <dbReference type="Proteomes" id="UP001501468"/>
    </source>
</evidence>
<organism evidence="1 2">
    <name type="scientific">Terrabacter ginsenosidimutans</name>
    <dbReference type="NCBI Taxonomy" id="490575"/>
    <lineage>
        <taxon>Bacteria</taxon>
        <taxon>Bacillati</taxon>
        <taxon>Actinomycetota</taxon>
        <taxon>Actinomycetes</taxon>
        <taxon>Micrococcales</taxon>
        <taxon>Intrasporangiaceae</taxon>
        <taxon>Terrabacter</taxon>
    </lineage>
</organism>
<keyword evidence="2" id="KW-1185">Reference proteome</keyword>
<reference evidence="2" key="1">
    <citation type="journal article" date="2019" name="Int. J. Syst. Evol. Microbiol.">
        <title>The Global Catalogue of Microorganisms (GCM) 10K type strain sequencing project: providing services to taxonomists for standard genome sequencing and annotation.</title>
        <authorList>
            <consortium name="The Broad Institute Genomics Platform"/>
            <consortium name="The Broad Institute Genome Sequencing Center for Infectious Disease"/>
            <person name="Wu L."/>
            <person name="Ma J."/>
        </authorList>
    </citation>
    <scope>NUCLEOTIDE SEQUENCE [LARGE SCALE GENOMIC DNA]</scope>
    <source>
        <strain evidence="2">JCM 17125</strain>
    </source>
</reference>
<sequence length="113" mass="12124">MEAIDWGDVWRDVATRMSAHRQAGRAHLLTEDAVRMETVLALGEHGVEPARLAAEVSAPALAGGKLDLAVDPPGGTVIELKCPPGQPHGDFARHHDLRRTAARLPPGRQRASD</sequence>
<proteinExistence type="predicted"/>
<protein>
    <submittedName>
        <fullName evidence="1">Uncharacterized protein</fullName>
    </submittedName>
</protein>
<dbReference type="Proteomes" id="UP001501468">
    <property type="component" value="Unassembled WGS sequence"/>
</dbReference>
<evidence type="ECO:0000313" key="1">
    <source>
        <dbReference type="EMBL" id="GAA3721308.1"/>
    </source>
</evidence>
<comment type="caution">
    <text evidence="1">The sequence shown here is derived from an EMBL/GenBank/DDBJ whole genome shotgun (WGS) entry which is preliminary data.</text>
</comment>
<dbReference type="EMBL" id="BAABDC010000013">
    <property type="protein sequence ID" value="GAA3721308.1"/>
    <property type="molecule type" value="Genomic_DNA"/>
</dbReference>
<name>A0ABP7EMT1_9MICO</name>